<evidence type="ECO:0000313" key="2">
    <source>
        <dbReference type="EMBL" id="KAF7418910.1"/>
    </source>
</evidence>
<evidence type="ECO:0000256" key="1">
    <source>
        <dbReference type="SAM" id="MobiDB-lite"/>
    </source>
</evidence>
<dbReference type="EMBL" id="JACSDZ010000001">
    <property type="protein sequence ID" value="KAF7418910.1"/>
    <property type="molecule type" value="Genomic_DNA"/>
</dbReference>
<dbReference type="Proteomes" id="UP000617340">
    <property type="component" value="Unassembled WGS sequence"/>
</dbReference>
<feature type="region of interest" description="Disordered" evidence="1">
    <location>
        <begin position="1"/>
        <end position="108"/>
    </location>
</feature>
<feature type="compositionally biased region" description="Basic and acidic residues" evidence="1">
    <location>
        <begin position="97"/>
        <end position="108"/>
    </location>
</feature>
<feature type="compositionally biased region" description="Gly residues" evidence="1">
    <location>
        <begin position="26"/>
        <end position="45"/>
    </location>
</feature>
<name>A0A834NVV1_VESGE</name>
<keyword evidence="3" id="KW-1185">Reference proteome</keyword>
<protein>
    <submittedName>
        <fullName evidence="2">Uncharacterized protein</fullName>
    </submittedName>
</protein>
<organism evidence="2 3">
    <name type="scientific">Vespula germanica</name>
    <name type="common">German yellow jacket</name>
    <name type="synonym">Paravespula germanica</name>
    <dbReference type="NCBI Taxonomy" id="30212"/>
    <lineage>
        <taxon>Eukaryota</taxon>
        <taxon>Metazoa</taxon>
        <taxon>Ecdysozoa</taxon>
        <taxon>Arthropoda</taxon>
        <taxon>Hexapoda</taxon>
        <taxon>Insecta</taxon>
        <taxon>Pterygota</taxon>
        <taxon>Neoptera</taxon>
        <taxon>Endopterygota</taxon>
        <taxon>Hymenoptera</taxon>
        <taxon>Apocrita</taxon>
        <taxon>Aculeata</taxon>
        <taxon>Vespoidea</taxon>
        <taxon>Vespidae</taxon>
        <taxon>Vespinae</taxon>
        <taxon>Vespula</taxon>
    </lineage>
</organism>
<feature type="compositionally biased region" description="Pro residues" evidence="1">
    <location>
        <begin position="54"/>
        <end position="86"/>
    </location>
</feature>
<comment type="caution">
    <text evidence="2">The sequence shown here is derived from an EMBL/GenBank/DDBJ whole genome shotgun (WGS) entry which is preliminary data.</text>
</comment>
<proteinExistence type="predicted"/>
<dbReference type="AlphaFoldDB" id="A0A834NVV1"/>
<evidence type="ECO:0000313" key="3">
    <source>
        <dbReference type="Proteomes" id="UP000617340"/>
    </source>
</evidence>
<gene>
    <name evidence="2" type="ORF">HZH68_001563</name>
</gene>
<feature type="compositionally biased region" description="Polar residues" evidence="1">
    <location>
        <begin position="10"/>
        <end position="24"/>
    </location>
</feature>
<reference evidence="2" key="1">
    <citation type="journal article" date="2020" name="G3 (Bethesda)">
        <title>High-Quality Assemblies for Three Invasive Social Wasps from the &lt;i&gt;Vespula&lt;/i&gt; Genus.</title>
        <authorList>
            <person name="Harrop T.W.R."/>
            <person name="Guhlin J."/>
            <person name="McLaughlin G.M."/>
            <person name="Permina E."/>
            <person name="Stockwell P."/>
            <person name="Gilligan J."/>
            <person name="Le Lec M.F."/>
            <person name="Gruber M.A.M."/>
            <person name="Quinn O."/>
            <person name="Lovegrove M."/>
            <person name="Duncan E.J."/>
            <person name="Remnant E.J."/>
            <person name="Van Eeckhoven J."/>
            <person name="Graham B."/>
            <person name="Knapp R.A."/>
            <person name="Langford K.W."/>
            <person name="Kronenberg Z."/>
            <person name="Press M.O."/>
            <person name="Eacker S.M."/>
            <person name="Wilson-Rankin E.E."/>
            <person name="Purcell J."/>
            <person name="Lester P.J."/>
            <person name="Dearden P.K."/>
        </authorList>
    </citation>
    <scope>NUCLEOTIDE SEQUENCE</scope>
    <source>
        <strain evidence="2">Linc-1</strain>
    </source>
</reference>
<accession>A0A834NVV1</accession>
<sequence length="108" mass="10964">MNIEGRPRMNRQSRSFEPTTNVTSKGVGGQKGEGGFSGRHGGGYAGSSACTTPLLPPPPPSPPPPPPPPPSSQPPVAPPALPPSPSSSPLFVSTACGRDDREVDSQGL</sequence>